<comment type="caution">
    <text evidence="1">The sequence shown here is derived from an EMBL/GenBank/DDBJ whole genome shotgun (WGS) entry which is preliminary data.</text>
</comment>
<keyword evidence="1" id="KW-0645">Protease</keyword>
<proteinExistence type="predicted"/>
<dbReference type="SUPFAM" id="SSF53163">
    <property type="entry name" value="HybD-like"/>
    <property type="match status" value="1"/>
</dbReference>
<accession>A0ABY1JEC5</accession>
<evidence type="ECO:0000313" key="2">
    <source>
        <dbReference type="Proteomes" id="UP000185093"/>
    </source>
</evidence>
<dbReference type="Proteomes" id="UP000185093">
    <property type="component" value="Unassembled WGS sequence"/>
</dbReference>
<dbReference type="InterPro" id="IPR000671">
    <property type="entry name" value="Peptidase_A31"/>
</dbReference>
<dbReference type="RefSeq" id="WP_074199797.1">
    <property type="nucleotide sequence ID" value="NZ_FSQZ01000001.1"/>
</dbReference>
<dbReference type="NCBIfam" id="TIGR00072">
    <property type="entry name" value="hydrog_prot"/>
    <property type="match status" value="1"/>
</dbReference>
<dbReference type="GO" id="GO:0006508">
    <property type="term" value="P:proteolysis"/>
    <property type="evidence" value="ECO:0007669"/>
    <property type="project" value="UniProtKB-KW"/>
</dbReference>
<protein>
    <submittedName>
        <fullName evidence="1">Hydrogenase maturation protease</fullName>
    </submittedName>
</protein>
<gene>
    <name evidence="1" type="ORF">SAMN05444368_1508</name>
</gene>
<dbReference type="GO" id="GO:0008233">
    <property type="term" value="F:peptidase activity"/>
    <property type="evidence" value="ECO:0007669"/>
    <property type="project" value="UniProtKB-KW"/>
</dbReference>
<dbReference type="InterPro" id="IPR023430">
    <property type="entry name" value="Pept_HybD-like_dom_sf"/>
</dbReference>
<dbReference type="PANTHER" id="PTHR30302:SF5">
    <property type="entry name" value="SLR1876 PROTEIN"/>
    <property type="match status" value="1"/>
</dbReference>
<dbReference type="PANTHER" id="PTHR30302">
    <property type="entry name" value="HYDROGENASE 1 MATURATION PROTEASE"/>
    <property type="match status" value="1"/>
</dbReference>
<name>A0ABY1JEC5_9BACT</name>
<dbReference type="Gene3D" id="3.40.50.1450">
    <property type="entry name" value="HybD-like"/>
    <property type="match status" value="1"/>
</dbReference>
<dbReference type="CDD" id="cd06066">
    <property type="entry name" value="H2MP_NAD-link-bidir"/>
    <property type="match status" value="1"/>
</dbReference>
<dbReference type="EMBL" id="FSQZ01000001">
    <property type="protein sequence ID" value="SIN72269.1"/>
    <property type="molecule type" value="Genomic_DNA"/>
</dbReference>
<keyword evidence="1" id="KW-0378">Hydrolase</keyword>
<evidence type="ECO:0000313" key="1">
    <source>
        <dbReference type="EMBL" id="SIN72269.1"/>
    </source>
</evidence>
<sequence length="150" mass="16689">MNVIVLGYGNPFRTDDGVGPVGAEAIVQWLEDEGHEVTTWIGQQLLPEVVLELEGKDLAIFVDASVEQYPEGFRICEVLPSADLDGLNLHTCTPGWIMHLAMQMNVNVPKMIMITISGANFDFGDSLSKLCLERMNNALESFKKYFAHIF</sequence>
<keyword evidence="2" id="KW-1185">Reference proteome</keyword>
<organism evidence="1 2">
    <name type="scientific">Acetomicrobium flavidum</name>
    <dbReference type="NCBI Taxonomy" id="49896"/>
    <lineage>
        <taxon>Bacteria</taxon>
        <taxon>Thermotogati</taxon>
        <taxon>Synergistota</taxon>
        <taxon>Synergistia</taxon>
        <taxon>Synergistales</taxon>
        <taxon>Acetomicrobiaceae</taxon>
        <taxon>Acetomicrobium</taxon>
    </lineage>
</organism>
<reference evidence="1 2" key="1">
    <citation type="submission" date="2016-11" db="EMBL/GenBank/DDBJ databases">
        <authorList>
            <person name="Varghese N."/>
            <person name="Submissions S."/>
        </authorList>
    </citation>
    <scope>NUCLEOTIDE SEQUENCE [LARGE SCALE GENOMIC DNA]</scope>
    <source>
        <strain evidence="1 2">DSM 20664</strain>
    </source>
</reference>